<dbReference type="InterPro" id="IPR037151">
    <property type="entry name" value="AlkB-like_sf"/>
</dbReference>
<evidence type="ECO:0000313" key="2">
    <source>
        <dbReference type="Proteomes" id="UP000198406"/>
    </source>
</evidence>
<dbReference type="GO" id="GO:0006974">
    <property type="term" value="P:DNA damage response"/>
    <property type="evidence" value="ECO:0007669"/>
    <property type="project" value="InterPro"/>
</dbReference>
<organism evidence="1 2">
    <name type="scientific">Fistulifera solaris</name>
    <name type="common">Oleaginous diatom</name>
    <dbReference type="NCBI Taxonomy" id="1519565"/>
    <lineage>
        <taxon>Eukaryota</taxon>
        <taxon>Sar</taxon>
        <taxon>Stramenopiles</taxon>
        <taxon>Ochrophyta</taxon>
        <taxon>Bacillariophyta</taxon>
        <taxon>Bacillariophyceae</taxon>
        <taxon>Bacillariophycidae</taxon>
        <taxon>Naviculales</taxon>
        <taxon>Naviculaceae</taxon>
        <taxon>Fistulifera</taxon>
    </lineage>
</organism>
<dbReference type="OrthoDB" id="28127at2759"/>
<dbReference type="PANTHER" id="PTHR21052">
    <property type="entry name" value="SPERMATOGENESIS ASSOCIATED 11-RELATED"/>
    <property type="match status" value="1"/>
</dbReference>
<dbReference type="GO" id="GO:0006631">
    <property type="term" value="P:fatty acid metabolic process"/>
    <property type="evidence" value="ECO:0007669"/>
    <property type="project" value="TreeGrafter"/>
</dbReference>
<protein>
    <submittedName>
        <fullName evidence="1">Alkylated DNA repair protein alkB homolog 7</fullName>
    </submittedName>
</protein>
<dbReference type="Proteomes" id="UP000198406">
    <property type="component" value="Unassembled WGS sequence"/>
</dbReference>
<dbReference type="SUPFAM" id="SSF51197">
    <property type="entry name" value="Clavaminate synthase-like"/>
    <property type="match status" value="1"/>
</dbReference>
<dbReference type="InterPro" id="IPR032870">
    <property type="entry name" value="ALKBH7-like"/>
</dbReference>
<proteinExistence type="predicted"/>
<keyword evidence="2" id="KW-1185">Reference proteome</keyword>
<reference evidence="1 2" key="1">
    <citation type="journal article" date="2015" name="Plant Cell">
        <title>Oil accumulation by the oleaginous diatom Fistulifera solaris as revealed by the genome and transcriptome.</title>
        <authorList>
            <person name="Tanaka T."/>
            <person name="Maeda Y."/>
            <person name="Veluchamy A."/>
            <person name="Tanaka M."/>
            <person name="Abida H."/>
            <person name="Marechal E."/>
            <person name="Bowler C."/>
            <person name="Muto M."/>
            <person name="Sunaga Y."/>
            <person name="Tanaka M."/>
            <person name="Yoshino T."/>
            <person name="Taniguchi T."/>
            <person name="Fukuda Y."/>
            <person name="Nemoto M."/>
            <person name="Matsumoto M."/>
            <person name="Wong P.S."/>
            <person name="Aburatani S."/>
            <person name="Fujibuchi W."/>
        </authorList>
    </citation>
    <scope>NUCLEOTIDE SEQUENCE [LARGE SCALE GENOMIC DNA]</scope>
    <source>
        <strain evidence="1 2">JPCC DA0580</strain>
    </source>
</reference>
<comment type="caution">
    <text evidence="1">The sequence shown here is derived from an EMBL/GenBank/DDBJ whole genome shotgun (WGS) entry which is preliminary data.</text>
</comment>
<dbReference type="PANTHER" id="PTHR21052:SF0">
    <property type="entry name" value="ALPHA-KETOGLUTARATE-DEPENDENT DIOXYGENASE ALKB HOMOLOG 7, MITOCHONDRIAL"/>
    <property type="match status" value="1"/>
</dbReference>
<evidence type="ECO:0000313" key="1">
    <source>
        <dbReference type="EMBL" id="GAX25478.1"/>
    </source>
</evidence>
<name>A0A1Z5KHQ2_FISSO</name>
<sequence length="227" mass="25822">MFASKVSRHVRFCTSPCHRRFLALVCETSMVDDLHAPGSFDRQSAVVFPDVITVSEHDALVAHVEPLLKRRRYEKGHWDSVILQYKEVELAEEASAVKDIFERIRKELEPYKRVEASWLPCHAIDLRKDGELNAHVDSVRFSGDLVAGLSLLSSSIMRLKPDASTISDESVKGHVDLYLPSRSLYVLLGVSRYSYTHELLPSQALFRDNAVERDRRISIIFRDAKVG</sequence>
<dbReference type="GO" id="GO:0005759">
    <property type="term" value="C:mitochondrial matrix"/>
    <property type="evidence" value="ECO:0007669"/>
    <property type="project" value="TreeGrafter"/>
</dbReference>
<dbReference type="InParanoid" id="A0A1Z5KHQ2"/>
<accession>A0A1Z5KHQ2</accession>
<gene>
    <name evidence="1" type="ORF">FisN_12Lh018</name>
</gene>
<dbReference type="AlphaFoldDB" id="A0A1Z5KHQ2"/>
<dbReference type="Gene3D" id="2.60.120.590">
    <property type="entry name" value="Alpha-ketoglutarate-dependent dioxygenase AlkB-like"/>
    <property type="match status" value="1"/>
</dbReference>
<dbReference type="EMBL" id="BDSP01000225">
    <property type="protein sequence ID" value="GAX25478.1"/>
    <property type="molecule type" value="Genomic_DNA"/>
</dbReference>